<dbReference type="Proteomes" id="UP000824209">
    <property type="component" value="Unassembled WGS sequence"/>
</dbReference>
<dbReference type="AlphaFoldDB" id="A0A9D2M2D9"/>
<dbReference type="EMBL" id="DWYA01000060">
    <property type="protein sequence ID" value="HJB40215.1"/>
    <property type="molecule type" value="Genomic_DNA"/>
</dbReference>
<keyword evidence="1" id="KW-0472">Membrane</keyword>
<name>A0A9D2M2D9_9FIRM</name>
<reference evidence="2" key="2">
    <citation type="submission" date="2021-04" db="EMBL/GenBank/DDBJ databases">
        <authorList>
            <person name="Gilroy R."/>
        </authorList>
    </citation>
    <scope>NUCLEOTIDE SEQUENCE</scope>
    <source>
        <strain evidence="2">ChiBcec8-14828</strain>
    </source>
</reference>
<dbReference type="GO" id="GO:0030436">
    <property type="term" value="P:asexual sporulation"/>
    <property type="evidence" value="ECO:0007669"/>
    <property type="project" value="InterPro"/>
</dbReference>
<feature type="transmembrane region" description="Helical" evidence="1">
    <location>
        <begin position="90"/>
        <end position="111"/>
    </location>
</feature>
<gene>
    <name evidence="2" type="ORF">H9943_07440</name>
</gene>
<dbReference type="InterPro" id="IPR005081">
    <property type="entry name" value="SpoIIGA"/>
</dbReference>
<organism evidence="2 3">
    <name type="scientific">Candidatus Ruthenibacterium avium</name>
    <dbReference type="NCBI Taxonomy" id="2838751"/>
    <lineage>
        <taxon>Bacteria</taxon>
        <taxon>Bacillati</taxon>
        <taxon>Bacillota</taxon>
        <taxon>Clostridia</taxon>
        <taxon>Eubacteriales</taxon>
        <taxon>Oscillospiraceae</taxon>
        <taxon>Ruthenibacterium</taxon>
    </lineage>
</organism>
<feature type="transmembrane region" description="Helical" evidence="1">
    <location>
        <begin position="34"/>
        <end position="53"/>
    </location>
</feature>
<feature type="transmembrane region" description="Helical" evidence="1">
    <location>
        <begin position="59"/>
        <end position="78"/>
    </location>
</feature>
<keyword evidence="1" id="KW-0812">Transmembrane</keyword>
<dbReference type="GO" id="GO:0006508">
    <property type="term" value="P:proteolysis"/>
    <property type="evidence" value="ECO:0007669"/>
    <property type="project" value="InterPro"/>
</dbReference>
<feature type="transmembrane region" description="Helical" evidence="1">
    <location>
        <begin position="6"/>
        <end position="22"/>
    </location>
</feature>
<accession>A0A9D2M2D9</accession>
<feature type="transmembrane region" description="Helical" evidence="1">
    <location>
        <begin position="123"/>
        <end position="143"/>
    </location>
</feature>
<reference evidence="2" key="1">
    <citation type="journal article" date="2021" name="PeerJ">
        <title>Extensive microbial diversity within the chicken gut microbiome revealed by metagenomics and culture.</title>
        <authorList>
            <person name="Gilroy R."/>
            <person name="Ravi A."/>
            <person name="Getino M."/>
            <person name="Pursley I."/>
            <person name="Horton D.L."/>
            <person name="Alikhan N.F."/>
            <person name="Baker D."/>
            <person name="Gharbi K."/>
            <person name="Hall N."/>
            <person name="Watson M."/>
            <person name="Adriaenssens E.M."/>
            <person name="Foster-Nyarko E."/>
            <person name="Jarju S."/>
            <person name="Secka A."/>
            <person name="Antonio M."/>
            <person name="Oren A."/>
            <person name="Chaudhuri R.R."/>
            <person name="La Ragione R."/>
            <person name="Hildebrand F."/>
            <person name="Pallen M.J."/>
        </authorList>
    </citation>
    <scope>NUCLEOTIDE SEQUENCE</scope>
    <source>
        <strain evidence="2">ChiBcec8-14828</strain>
    </source>
</reference>
<comment type="caution">
    <text evidence="2">The sequence shown here is derived from an EMBL/GenBank/DDBJ whole genome shotgun (WGS) entry which is preliminary data.</text>
</comment>
<dbReference type="GO" id="GO:0004190">
    <property type="term" value="F:aspartic-type endopeptidase activity"/>
    <property type="evidence" value="ECO:0007669"/>
    <property type="project" value="InterPro"/>
</dbReference>
<keyword evidence="1" id="KW-1133">Transmembrane helix</keyword>
<evidence type="ECO:0000313" key="2">
    <source>
        <dbReference type="EMBL" id="HJB40215.1"/>
    </source>
</evidence>
<dbReference type="Pfam" id="PF03419">
    <property type="entry name" value="Peptidase_U4"/>
    <property type="match status" value="1"/>
</dbReference>
<protein>
    <submittedName>
        <fullName evidence="2">Sigma-E processing peptidase SpoIIGA</fullName>
    </submittedName>
</protein>
<sequence>MRGVVYVDVLVLVNAVIAMFLLRCTARLSGVSLGFLRMAWAGAAAGFSSLILLLPPMSALLLTAAKAASAGAIVLLAFGGCGVRRWCKTLFWYLMLNLVLSGVVFAAVYYTQTGNVESNNLTFYINVSPAVLFFCVCGVYLAVRLCETAFGRPQRHPHSAFVCEICMEGECAKMHGVALCDTGFSLRDTFTGEDAFLLSFPAVKNALPKPLQNALQRYYDTGELSLPLHLVTTQTVSGVKCLPAMRAESLTVQGVSLGKRLAVFSPEVLGAGNFDAIIGG</sequence>
<evidence type="ECO:0000313" key="3">
    <source>
        <dbReference type="Proteomes" id="UP000824209"/>
    </source>
</evidence>
<evidence type="ECO:0000256" key="1">
    <source>
        <dbReference type="SAM" id="Phobius"/>
    </source>
</evidence>
<proteinExistence type="predicted"/>